<reference evidence="9" key="1">
    <citation type="journal article" date="2023" name="G3 (Bethesda)">
        <title>A reference genome for the long-term kleptoplast-retaining sea slug Elysia crispata morphotype clarki.</title>
        <authorList>
            <person name="Eastman K.E."/>
            <person name="Pendleton A.L."/>
            <person name="Shaikh M.A."/>
            <person name="Suttiyut T."/>
            <person name="Ogas R."/>
            <person name="Tomko P."/>
            <person name="Gavelis G."/>
            <person name="Widhalm J.R."/>
            <person name="Wisecaver J.H."/>
        </authorList>
    </citation>
    <scope>NUCLEOTIDE SEQUENCE</scope>
    <source>
        <strain evidence="9">ECLA1</strain>
    </source>
</reference>
<organism evidence="9 10">
    <name type="scientific">Elysia crispata</name>
    <name type="common">lettuce slug</name>
    <dbReference type="NCBI Taxonomy" id="231223"/>
    <lineage>
        <taxon>Eukaryota</taxon>
        <taxon>Metazoa</taxon>
        <taxon>Spiralia</taxon>
        <taxon>Lophotrochozoa</taxon>
        <taxon>Mollusca</taxon>
        <taxon>Gastropoda</taxon>
        <taxon>Heterobranchia</taxon>
        <taxon>Euthyneura</taxon>
        <taxon>Panpulmonata</taxon>
        <taxon>Sacoglossa</taxon>
        <taxon>Placobranchoidea</taxon>
        <taxon>Plakobranchidae</taxon>
        <taxon>Elysia</taxon>
    </lineage>
</organism>
<proteinExistence type="inferred from homology"/>
<dbReference type="EMBL" id="JAWDGP010001872">
    <property type="protein sequence ID" value="KAK3787253.1"/>
    <property type="molecule type" value="Genomic_DNA"/>
</dbReference>
<dbReference type="GO" id="GO:0005254">
    <property type="term" value="F:chloride channel activity"/>
    <property type="evidence" value="ECO:0007669"/>
    <property type="project" value="TreeGrafter"/>
</dbReference>
<comment type="subcellular location">
    <subcellularLocation>
        <location evidence="1">Membrane</location>
        <topology evidence="1">Multi-pass membrane protein</topology>
    </subcellularLocation>
</comment>
<evidence type="ECO:0000256" key="4">
    <source>
        <dbReference type="ARBA" id="ARBA00022692"/>
    </source>
</evidence>
<protein>
    <recommendedName>
        <fullName evidence="3">Chloride channel CLIC-like protein 1</fullName>
    </recommendedName>
</protein>
<evidence type="ECO:0000313" key="10">
    <source>
        <dbReference type="Proteomes" id="UP001283361"/>
    </source>
</evidence>
<feature type="transmembrane region" description="Helical" evidence="8">
    <location>
        <begin position="6"/>
        <end position="26"/>
    </location>
</feature>
<feature type="compositionally biased region" description="Basic and acidic residues" evidence="7">
    <location>
        <begin position="536"/>
        <end position="547"/>
    </location>
</feature>
<evidence type="ECO:0000256" key="6">
    <source>
        <dbReference type="ARBA" id="ARBA00023136"/>
    </source>
</evidence>
<dbReference type="InterPro" id="IPR009231">
    <property type="entry name" value="Chloride_chnl_CLIC-like"/>
</dbReference>
<comment type="similarity">
    <text evidence="2">Belongs to the chloride channel MCLC family.</text>
</comment>
<evidence type="ECO:0000256" key="8">
    <source>
        <dbReference type="SAM" id="Phobius"/>
    </source>
</evidence>
<feature type="transmembrane region" description="Helical" evidence="8">
    <location>
        <begin position="339"/>
        <end position="366"/>
    </location>
</feature>
<comment type="caution">
    <text evidence="9">The sequence shown here is derived from an EMBL/GenBank/DDBJ whole genome shotgun (WGS) entry which is preliminary data.</text>
</comment>
<dbReference type="Pfam" id="PF05934">
    <property type="entry name" value="MCLC"/>
    <property type="match status" value="1"/>
</dbReference>
<feature type="transmembrane region" description="Helical" evidence="8">
    <location>
        <begin position="181"/>
        <end position="208"/>
    </location>
</feature>
<gene>
    <name evidence="9" type="ORF">RRG08_055975</name>
</gene>
<feature type="region of interest" description="Disordered" evidence="7">
    <location>
        <begin position="524"/>
        <end position="565"/>
    </location>
</feature>
<accession>A0AAE1AG44</accession>
<evidence type="ECO:0000256" key="5">
    <source>
        <dbReference type="ARBA" id="ARBA00022989"/>
    </source>
</evidence>
<dbReference type="GO" id="GO:0016020">
    <property type="term" value="C:membrane"/>
    <property type="evidence" value="ECO:0007669"/>
    <property type="project" value="UniProtKB-SubCell"/>
</dbReference>
<name>A0AAE1AG44_9GAST</name>
<evidence type="ECO:0000313" key="9">
    <source>
        <dbReference type="EMBL" id="KAK3787253.1"/>
    </source>
</evidence>
<evidence type="ECO:0000256" key="3">
    <source>
        <dbReference type="ARBA" id="ARBA00015571"/>
    </source>
</evidence>
<feature type="transmembrane region" description="Helical" evidence="8">
    <location>
        <begin position="214"/>
        <end position="235"/>
    </location>
</feature>
<dbReference type="PANTHER" id="PTHR34093:SF1">
    <property type="entry name" value="CHLORIDE CHANNEL CLIC-LIKE PROTEIN 1"/>
    <property type="match status" value="1"/>
</dbReference>
<keyword evidence="4 8" id="KW-0812">Transmembrane</keyword>
<feature type="compositionally biased region" description="Polar residues" evidence="7">
    <location>
        <begin position="548"/>
        <end position="565"/>
    </location>
</feature>
<feature type="region of interest" description="Disordered" evidence="7">
    <location>
        <begin position="52"/>
        <end position="79"/>
    </location>
</feature>
<keyword evidence="10" id="KW-1185">Reference proteome</keyword>
<dbReference type="Proteomes" id="UP001283361">
    <property type="component" value="Unassembled WGS sequence"/>
</dbReference>
<keyword evidence="6 8" id="KW-0472">Membrane</keyword>
<dbReference type="AlphaFoldDB" id="A0AAE1AG44"/>
<keyword evidence="5 8" id="KW-1133">Transmembrane helix</keyword>
<evidence type="ECO:0000256" key="1">
    <source>
        <dbReference type="ARBA" id="ARBA00004141"/>
    </source>
</evidence>
<dbReference type="GO" id="GO:0005783">
    <property type="term" value="C:endoplasmic reticulum"/>
    <property type="evidence" value="ECO:0007669"/>
    <property type="project" value="TreeGrafter"/>
</dbReference>
<feature type="compositionally biased region" description="Basic and acidic residues" evidence="7">
    <location>
        <begin position="52"/>
        <end position="71"/>
    </location>
</feature>
<dbReference type="PANTHER" id="PTHR34093">
    <property type="entry name" value="CHLORIDE CHANNEL CLIC-LIKE PROTEIN 1"/>
    <property type="match status" value="1"/>
</dbReference>
<sequence length="587" mass="65452">MAKLNLAGWWILCTYVIYITSFMVVAESSNGEDFIDPLDMLNFDGVNMRMKDKAGSQQSSHDKKTDGESSCEKSPPFGEATEDVCSKHKELHETGILLLRQYCMSLVQLMESTIGSTSHPTLLDLRVSATYHGLTKLRKFGEGINSDFHAVYETLTTSMQYAKPVAQKSGFSRFYWLEDKLGLSFSMMAHITVLIISCLLLVVAISHLRYSKELIWRLLIVIFLISVVMTMVEMYQGKVAEQEKLLRNSVRKHCLEAEKMSVWERIFTYVTSHFTFEDDECKEFMEAMLVNPLVTVNPLQALAVAVVKTVVTPMELIGQGIRNFLVGLLKGLPLQIQTFVLICLFCLVILWPLLLMGYNFNFFYLINIGPQRVVKEIQYVSVPSGSNCEQLPSSVRNQVRLSHPNEYPHCSSPTTLQAEAIGSGDANFLAVQPSAGIKQIELKSTGSQSCEAAPKVPSSEEIKETKASKLHTTLGQCDGGDVQIDQNTVSDIQTCGDMKGREPSSGDLCHKMAQVTISRCIPLEKSQNDDPNMVSLKDKSDPKRSVDNETNGQHRLNSASADLSTDLQNLKLQETKDSVDKKISDLL</sequence>
<evidence type="ECO:0000256" key="2">
    <source>
        <dbReference type="ARBA" id="ARBA00005944"/>
    </source>
</evidence>
<evidence type="ECO:0000256" key="7">
    <source>
        <dbReference type="SAM" id="MobiDB-lite"/>
    </source>
</evidence>